<dbReference type="InterPro" id="IPR017871">
    <property type="entry name" value="ABC_transporter-like_CS"/>
</dbReference>
<dbReference type="Pfam" id="PF08352">
    <property type="entry name" value="oligo_HPY"/>
    <property type="match status" value="1"/>
</dbReference>
<dbReference type="PANTHER" id="PTHR43297">
    <property type="entry name" value="OLIGOPEPTIDE TRANSPORT ATP-BINDING PROTEIN APPD"/>
    <property type="match status" value="1"/>
</dbReference>
<organism evidence="10 11">
    <name type="scientific">Saccharolobus caldissimus</name>
    <dbReference type="NCBI Taxonomy" id="1702097"/>
    <lineage>
        <taxon>Archaea</taxon>
        <taxon>Thermoproteota</taxon>
        <taxon>Thermoprotei</taxon>
        <taxon>Sulfolobales</taxon>
        <taxon>Sulfolobaceae</taxon>
        <taxon>Saccharolobus</taxon>
    </lineage>
</organism>
<keyword evidence="11" id="KW-1185">Reference proteome</keyword>
<dbReference type="SMART" id="SM00382">
    <property type="entry name" value="AAA"/>
    <property type="match status" value="1"/>
</dbReference>
<keyword evidence="6 10" id="KW-0067">ATP-binding</keyword>
<dbReference type="KEGG" id="scas:SACC_21610"/>
<dbReference type="EMBL" id="AP025226">
    <property type="protein sequence ID" value="BDB99144.1"/>
    <property type="molecule type" value="Genomic_DNA"/>
</dbReference>
<dbReference type="InterPro" id="IPR003593">
    <property type="entry name" value="AAA+_ATPase"/>
</dbReference>
<dbReference type="PROSITE" id="PS00211">
    <property type="entry name" value="ABC_TRANSPORTER_1"/>
    <property type="match status" value="1"/>
</dbReference>
<dbReference type="GO" id="GO:0005524">
    <property type="term" value="F:ATP binding"/>
    <property type="evidence" value="ECO:0007669"/>
    <property type="project" value="UniProtKB-KW"/>
</dbReference>
<evidence type="ECO:0000256" key="3">
    <source>
        <dbReference type="ARBA" id="ARBA00022475"/>
    </source>
</evidence>
<comment type="subcellular location">
    <subcellularLocation>
        <location evidence="1">Cell membrane</location>
        <topology evidence="1">Peripheral membrane protein</topology>
    </subcellularLocation>
</comment>
<keyword evidence="5" id="KW-0547">Nucleotide-binding</keyword>
<dbReference type="Pfam" id="PF00005">
    <property type="entry name" value="ABC_tran"/>
    <property type="match status" value="1"/>
</dbReference>
<gene>
    <name evidence="10" type="ORF">SACC_21610</name>
</gene>
<keyword evidence="7" id="KW-1278">Translocase</keyword>
<protein>
    <submittedName>
        <fullName evidence="10">ABC transporter ATP-binding protein</fullName>
    </submittedName>
</protein>
<evidence type="ECO:0000313" key="10">
    <source>
        <dbReference type="EMBL" id="BDB99144.1"/>
    </source>
</evidence>
<dbReference type="FunFam" id="3.40.50.300:FF:000016">
    <property type="entry name" value="Oligopeptide ABC transporter ATP-binding component"/>
    <property type="match status" value="1"/>
</dbReference>
<keyword evidence="2" id="KW-0813">Transport</keyword>
<dbReference type="Gene3D" id="3.40.50.300">
    <property type="entry name" value="P-loop containing nucleotide triphosphate hydrolases"/>
    <property type="match status" value="1"/>
</dbReference>
<evidence type="ECO:0000256" key="7">
    <source>
        <dbReference type="ARBA" id="ARBA00022967"/>
    </source>
</evidence>
<evidence type="ECO:0000256" key="4">
    <source>
        <dbReference type="ARBA" id="ARBA00022519"/>
    </source>
</evidence>
<evidence type="ECO:0000259" key="9">
    <source>
        <dbReference type="PROSITE" id="PS50893"/>
    </source>
</evidence>
<dbReference type="GO" id="GO:0005886">
    <property type="term" value="C:plasma membrane"/>
    <property type="evidence" value="ECO:0007669"/>
    <property type="project" value="UniProtKB-SubCell"/>
</dbReference>
<dbReference type="RefSeq" id="WP_229569490.1">
    <property type="nucleotide sequence ID" value="NZ_AP025226.1"/>
</dbReference>
<dbReference type="InterPro" id="IPR027417">
    <property type="entry name" value="P-loop_NTPase"/>
</dbReference>
<dbReference type="GO" id="GO:0016887">
    <property type="term" value="F:ATP hydrolysis activity"/>
    <property type="evidence" value="ECO:0007669"/>
    <property type="project" value="InterPro"/>
</dbReference>
<dbReference type="AlphaFoldDB" id="A0AAQ4CTL3"/>
<dbReference type="InterPro" id="IPR013563">
    <property type="entry name" value="Oligopep_ABC_C"/>
</dbReference>
<sequence>MDKLLIIDDLWISYYKDGKKAYAIRGLNLEVDYNQIVGIVGESGSGKSTLGHAIVGLLPSNSKVEKGRILFEGTDLTKINRRDFYKFRGKNAIFMIFQDPMSSLNPTMKIYDQLREVIQGKHSSNEDFSLTRWFLGNIRKDIIIENKDIIEALKKVGFKNPKEILVKYPHQLSGGERQRIMIAMAYLLKPKLLIADEPTTALDVVTQAQVLKMLLELKDEYKTSIIFISHDITLVSQISDRILVMYGGILMEDGSSEEILKNPLNPYTKGLISSLPIYFKGEGRISPIPGFPPNIFNLPAGCPFHPRCSSNMSICKSQMPKIKKIGESHYVACHLYG</sequence>
<accession>A0AAQ4CTL3</accession>
<dbReference type="InterPro" id="IPR003439">
    <property type="entry name" value="ABC_transporter-like_ATP-bd"/>
</dbReference>
<dbReference type="SUPFAM" id="SSF52540">
    <property type="entry name" value="P-loop containing nucleoside triphosphate hydrolases"/>
    <property type="match status" value="1"/>
</dbReference>
<keyword evidence="4" id="KW-0997">Cell inner membrane</keyword>
<evidence type="ECO:0000256" key="8">
    <source>
        <dbReference type="ARBA" id="ARBA00023136"/>
    </source>
</evidence>
<evidence type="ECO:0000256" key="2">
    <source>
        <dbReference type="ARBA" id="ARBA00022448"/>
    </source>
</evidence>
<feature type="domain" description="ABC transporter" evidence="9">
    <location>
        <begin position="5"/>
        <end position="272"/>
    </location>
</feature>
<dbReference type="GeneID" id="68866892"/>
<keyword evidence="3" id="KW-1003">Cell membrane</keyword>
<dbReference type="GO" id="GO:0015833">
    <property type="term" value="P:peptide transport"/>
    <property type="evidence" value="ECO:0007669"/>
    <property type="project" value="InterPro"/>
</dbReference>
<proteinExistence type="predicted"/>
<dbReference type="PROSITE" id="PS50893">
    <property type="entry name" value="ABC_TRANSPORTER_2"/>
    <property type="match status" value="1"/>
</dbReference>
<name>A0AAQ4CTL3_9CREN</name>
<evidence type="ECO:0000256" key="6">
    <source>
        <dbReference type="ARBA" id="ARBA00022840"/>
    </source>
</evidence>
<dbReference type="CDD" id="cd03257">
    <property type="entry name" value="ABC_NikE_OppD_transporters"/>
    <property type="match status" value="1"/>
</dbReference>
<evidence type="ECO:0000256" key="1">
    <source>
        <dbReference type="ARBA" id="ARBA00004202"/>
    </source>
</evidence>
<dbReference type="PANTHER" id="PTHR43297:SF14">
    <property type="entry name" value="ATPASE AAA-TYPE CORE DOMAIN-CONTAINING PROTEIN"/>
    <property type="match status" value="1"/>
</dbReference>
<reference evidence="10 11" key="1">
    <citation type="journal article" date="2022" name="Microbiol. Resour. Announc.">
        <title>Complete Genome Sequence of the Hyperthermophilic and Acidophilic Archaeon Saccharolobus caldissimus Strain HS-3T.</title>
        <authorList>
            <person name="Sakai H.D."/>
            <person name="Kurosawa N."/>
        </authorList>
    </citation>
    <scope>NUCLEOTIDE SEQUENCE [LARGE SCALE GENOMIC DNA]</scope>
    <source>
        <strain evidence="10 11">JCM32116</strain>
    </source>
</reference>
<dbReference type="NCBIfam" id="TIGR01727">
    <property type="entry name" value="oligo_HPY"/>
    <property type="match status" value="1"/>
</dbReference>
<dbReference type="InterPro" id="IPR050388">
    <property type="entry name" value="ABC_Ni/Peptide_Import"/>
</dbReference>
<dbReference type="Proteomes" id="UP001319921">
    <property type="component" value="Chromosome"/>
</dbReference>
<evidence type="ECO:0000256" key="5">
    <source>
        <dbReference type="ARBA" id="ARBA00022741"/>
    </source>
</evidence>
<evidence type="ECO:0000313" key="11">
    <source>
        <dbReference type="Proteomes" id="UP001319921"/>
    </source>
</evidence>
<keyword evidence="8" id="KW-0472">Membrane</keyword>